<evidence type="ECO:0000313" key="3">
    <source>
        <dbReference type="Proteomes" id="UP000184383"/>
    </source>
</evidence>
<proteinExistence type="predicted"/>
<feature type="compositionally biased region" description="Polar residues" evidence="1">
    <location>
        <begin position="221"/>
        <end position="235"/>
    </location>
</feature>
<keyword evidence="3" id="KW-1185">Reference proteome</keyword>
<dbReference type="Proteomes" id="UP000184383">
    <property type="component" value="Unassembled WGS sequence"/>
</dbReference>
<dbReference type="VEuPathDB" id="FungiDB:ASPWEDRAFT_44605"/>
<feature type="region of interest" description="Disordered" evidence="1">
    <location>
        <begin position="332"/>
        <end position="356"/>
    </location>
</feature>
<evidence type="ECO:0000313" key="2">
    <source>
        <dbReference type="EMBL" id="OJJ32471.1"/>
    </source>
</evidence>
<evidence type="ECO:0008006" key="4">
    <source>
        <dbReference type="Google" id="ProtNLM"/>
    </source>
</evidence>
<reference evidence="3" key="1">
    <citation type="journal article" date="2017" name="Genome Biol.">
        <title>Comparative genomics reveals high biological diversity and specific adaptations in the industrially and medically important fungal genus Aspergillus.</title>
        <authorList>
            <person name="de Vries R.P."/>
            <person name="Riley R."/>
            <person name="Wiebenga A."/>
            <person name="Aguilar-Osorio G."/>
            <person name="Amillis S."/>
            <person name="Uchima C.A."/>
            <person name="Anderluh G."/>
            <person name="Asadollahi M."/>
            <person name="Askin M."/>
            <person name="Barry K."/>
            <person name="Battaglia E."/>
            <person name="Bayram O."/>
            <person name="Benocci T."/>
            <person name="Braus-Stromeyer S.A."/>
            <person name="Caldana C."/>
            <person name="Canovas D."/>
            <person name="Cerqueira G.C."/>
            <person name="Chen F."/>
            <person name="Chen W."/>
            <person name="Choi C."/>
            <person name="Clum A."/>
            <person name="Dos Santos R.A."/>
            <person name="Damasio A.R."/>
            <person name="Diallinas G."/>
            <person name="Emri T."/>
            <person name="Fekete E."/>
            <person name="Flipphi M."/>
            <person name="Freyberg S."/>
            <person name="Gallo A."/>
            <person name="Gournas C."/>
            <person name="Habgood R."/>
            <person name="Hainaut M."/>
            <person name="Harispe M.L."/>
            <person name="Henrissat B."/>
            <person name="Hilden K.S."/>
            <person name="Hope R."/>
            <person name="Hossain A."/>
            <person name="Karabika E."/>
            <person name="Karaffa L."/>
            <person name="Karanyi Z."/>
            <person name="Krasevec N."/>
            <person name="Kuo A."/>
            <person name="Kusch H."/>
            <person name="LaButti K."/>
            <person name="Lagendijk E.L."/>
            <person name="Lapidus A."/>
            <person name="Levasseur A."/>
            <person name="Lindquist E."/>
            <person name="Lipzen A."/>
            <person name="Logrieco A.F."/>
            <person name="MacCabe A."/>
            <person name="Maekelae M.R."/>
            <person name="Malavazi I."/>
            <person name="Melin P."/>
            <person name="Meyer V."/>
            <person name="Mielnichuk N."/>
            <person name="Miskei M."/>
            <person name="Molnar A.P."/>
            <person name="Mule G."/>
            <person name="Ngan C.Y."/>
            <person name="Orejas M."/>
            <person name="Orosz E."/>
            <person name="Ouedraogo J.P."/>
            <person name="Overkamp K.M."/>
            <person name="Park H.-S."/>
            <person name="Perrone G."/>
            <person name="Piumi F."/>
            <person name="Punt P.J."/>
            <person name="Ram A.F."/>
            <person name="Ramon A."/>
            <person name="Rauscher S."/>
            <person name="Record E."/>
            <person name="Riano-Pachon D.M."/>
            <person name="Robert V."/>
            <person name="Roehrig J."/>
            <person name="Ruller R."/>
            <person name="Salamov A."/>
            <person name="Salih N.S."/>
            <person name="Samson R.A."/>
            <person name="Sandor E."/>
            <person name="Sanguinetti M."/>
            <person name="Schuetze T."/>
            <person name="Sepcic K."/>
            <person name="Shelest E."/>
            <person name="Sherlock G."/>
            <person name="Sophianopoulou V."/>
            <person name="Squina F.M."/>
            <person name="Sun H."/>
            <person name="Susca A."/>
            <person name="Todd R.B."/>
            <person name="Tsang A."/>
            <person name="Unkles S.E."/>
            <person name="van de Wiele N."/>
            <person name="van Rossen-Uffink D."/>
            <person name="Oliveira J.V."/>
            <person name="Vesth T.C."/>
            <person name="Visser J."/>
            <person name="Yu J.-H."/>
            <person name="Zhou M."/>
            <person name="Andersen M.R."/>
            <person name="Archer D.B."/>
            <person name="Baker S.E."/>
            <person name="Benoit I."/>
            <person name="Brakhage A.A."/>
            <person name="Braus G.H."/>
            <person name="Fischer R."/>
            <person name="Frisvad J.C."/>
            <person name="Goldman G.H."/>
            <person name="Houbraken J."/>
            <person name="Oakley B."/>
            <person name="Pocsi I."/>
            <person name="Scazzocchio C."/>
            <person name="Seiboth B."/>
            <person name="vanKuyk P.A."/>
            <person name="Wortman J."/>
            <person name="Dyer P.S."/>
            <person name="Grigoriev I.V."/>
        </authorList>
    </citation>
    <scope>NUCLEOTIDE SEQUENCE [LARGE SCALE GENOMIC DNA]</scope>
    <source>
        <strain evidence="3">DTO 134E9</strain>
    </source>
</reference>
<dbReference type="OrthoDB" id="5388486at2759"/>
<dbReference type="InterPro" id="IPR039970">
    <property type="entry name" value="TF_Grauzone"/>
</dbReference>
<accession>A0A1L9RC29</accession>
<feature type="region of interest" description="Disordered" evidence="1">
    <location>
        <begin position="194"/>
        <end position="252"/>
    </location>
</feature>
<dbReference type="EMBL" id="KV878215">
    <property type="protein sequence ID" value="OJJ32471.1"/>
    <property type="molecule type" value="Genomic_DNA"/>
</dbReference>
<organism evidence="2 3">
    <name type="scientific">Aspergillus wentii DTO 134E9</name>
    <dbReference type="NCBI Taxonomy" id="1073089"/>
    <lineage>
        <taxon>Eukaryota</taxon>
        <taxon>Fungi</taxon>
        <taxon>Dikarya</taxon>
        <taxon>Ascomycota</taxon>
        <taxon>Pezizomycotina</taxon>
        <taxon>Eurotiomycetes</taxon>
        <taxon>Eurotiomycetidae</taxon>
        <taxon>Eurotiales</taxon>
        <taxon>Aspergillaceae</taxon>
        <taxon>Aspergillus</taxon>
        <taxon>Aspergillus subgen. Cremei</taxon>
    </lineage>
</organism>
<dbReference type="PANTHER" id="PTHR23225">
    <property type="entry name" value="ZINC FINGER PROTEIN"/>
    <property type="match status" value="1"/>
</dbReference>
<protein>
    <recommendedName>
        <fullName evidence="4">C2H2-type domain-containing protein</fullName>
    </recommendedName>
</protein>
<sequence>MAFHHFGPMSNPSLEDDHELYLSGTDLIHHPRAVHLQRHLTHIEDSTKGHCFPPYASWTDEPVPPYHVAFPNVKMELHSPAPYVDRYPSPWSGDLSSTSGPDSPRSTGWGNNVGCYMSPPYTYEDSMIPSMDLGGYPSPDALAGLNHSVSPYDVQHYPEPESMVKLEPLELEPIHRVIDHTPSYEAPVISSANTDYHEPLPSPASILSKPQITRRRRSAGRPSSNGVSKPNQNFRRLSPRSAGARSSSKKTDKDAAGRLFVCSFAPYGCTSTFVSKNEWKRHVSSQHIQLGFYRCDIGACNVTSKGKCRKGHAIGESSQPNDFNRKDLFTQHQRRMHAPWQDRKPRRDPSDEENQAFESQLEEVRKRCWHQQRQAPAHSTCGFCGKEFMGERSWDERMEHVGRHFEKEDKNLEKEDLGLRDWAIREGIVQVDAGKLKLASLCGG</sequence>
<dbReference type="GO" id="GO:0003700">
    <property type="term" value="F:DNA-binding transcription factor activity"/>
    <property type="evidence" value="ECO:0007669"/>
    <property type="project" value="InterPro"/>
</dbReference>
<dbReference type="PANTHER" id="PTHR23225:SF2">
    <property type="entry name" value="AT09679P-RELATED"/>
    <property type="match status" value="1"/>
</dbReference>
<name>A0A1L9RC29_ASPWE</name>
<gene>
    <name evidence="2" type="ORF">ASPWEDRAFT_44605</name>
</gene>
<evidence type="ECO:0000256" key="1">
    <source>
        <dbReference type="SAM" id="MobiDB-lite"/>
    </source>
</evidence>
<feature type="compositionally biased region" description="Basic and acidic residues" evidence="1">
    <location>
        <begin position="340"/>
        <end position="349"/>
    </location>
</feature>
<dbReference type="AlphaFoldDB" id="A0A1L9RC29"/>
<dbReference type="GeneID" id="63752152"/>
<dbReference type="RefSeq" id="XP_040686148.1">
    <property type="nucleotide sequence ID" value="XM_040836304.1"/>
</dbReference>